<evidence type="ECO:0000313" key="2">
    <source>
        <dbReference type="WBParaSite" id="jg611"/>
    </source>
</evidence>
<accession>A0A915EGJ6</accession>
<protein>
    <submittedName>
        <fullName evidence="2">Uncharacterized protein</fullName>
    </submittedName>
</protein>
<dbReference type="Proteomes" id="UP000887574">
    <property type="component" value="Unplaced"/>
</dbReference>
<name>A0A915EGJ6_9BILA</name>
<organism evidence="1 2">
    <name type="scientific">Ditylenchus dipsaci</name>
    <dbReference type="NCBI Taxonomy" id="166011"/>
    <lineage>
        <taxon>Eukaryota</taxon>
        <taxon>Metazoa</taxon>
        <taxon>Ecdysozoa</taxon>
        <taxon>Nematoda</taxon>
        <taxon>Chromadorea</taxon>
        <taxon>Rhabditida</taxon>
        <taxon>Tylenchina</taxon>
        <taxon>Tylenchomorpha</taxon>
        <taxon>Sphaerularioidea</taxon>
        <taxon>Anguinidae</taxon>
        <taxon>Anguininae</taxon>
        <taxon>Ditylenchus</taxon>
    </lineage>
</organism>
<dbReference type="AlphaFoldDB" id="A0A915EGJ6"/>
<keyword evidence="1" id="KW-1185">Reference proteome</keyword>
<reference evidence="2" key="1">
    <citation type="submission" date="2022-11" db="UniProtKB">
        <authorList>
            <consortium name="WormBaseParasite"/>
        </authorList>
    </citation>
    <scope>IDENTIFICATION</scope>
</reference>
<sequence length="150" mass="17159">MNQDRRMCALCNSSLWPGTVMALNRPLLLQTAHSTDVQTATMLHTVCLAFRREFKSQMRRMQGISGGYVLVGPWTNIGNPRCFCCQLCEKPLPNGDSILVDESTMIWIATGRSVWRLVPSRVIVEWLITWHWWLKNNNNNGRKKNAIGID</sequence>
<proteinExistence type="predicted"/>
<dbReference type="WBParaSite" id="jg611">
    <property type="protein sequence ID" value="jg611"/>
    <property type="gene ID" value="jg611"/>
</dbReference>
<evidence type="ECO:0000313" key="1">
    <source>
        <dbReference type="Proteomes" id="UP000887574"/>
    </source>
</evidence>